<dbReference type="GO" id="GO:0005524">
    <property type="term" value="F:ATP binding"/>
    <property type="evidence" value="ECO:0007669"/>
    <property type="project" value="UniProtKB-KW"/>
</dbReference>
<dbReference type="Pfam" id="PF13521">
    <property type="entry name" value="AAA_28"/>
    <property type="match status" value="1"/>
</dbReference>
<comment type="caution">
    <text evidence="2">The sequence shown here is derived from an EMBL/GenBank/DDBJ whole genome shotgun (WGS) entry which is preliminary data.</text>
</comment>
<dbReference type="Gene3D" id="3.40.50.300">
    <property type="entry name" value="P-loop containing nucleotide triphosphate hydrolases"/>
    <property type="match status" value="1"/>
</dbReference>
<dbReference type="InterPro" id="IPR027417">
    <property type="entry name" value="P-loop_NTPase"/>
</dbReference>
<evidence type="ECO:0000313" key="3">
    <source>
        <dbReference type="Proteomes" id="UP001610104"/>
    </source>
</evidence>
<name>A0ABW7MSZ0_9FLAO</name>
<dbReference type="RefSeq" id="WP_395438739.1">
    <property type="nucleotide sequence ID" value="NZ_JBAWKC010000004.1"/>
</dbReference>
<keyword evidence="2" id="KW-0067">ATP-binding</keyword>
<dbReference type="Proteomes" id="UP001610104">
    <property type="component" value="Unassembled WGS sequence"/>
</dbReference>
<proteinExistence type="predicted"/>
<dbReference type="EMBL" id="JBAWKC010000004">
    <property type="protein sequence ID" value="MFH6769508.1"/>
    <property type="molecule type" value="Genomic_DNA"/>
</dbReference>
<accession>A0ABW7MSZ0</accession>
<feature type="domain" description="NadR/Ttd14 AAA" evidence="1">
    <location>
        <begin position="5"/>
        <end position="176"/>
    </location>
</feature>
<keyword evidence="3" id="KW-1185">Reference proteome</keyword>
<evidence type="ECO:0000313" key="2">
    <source>
        <dbReference type="EMBL" id="MFH6769508.1"/>
    </source>
</evidence>
<dbReference type="InterPro" id="IPR038727">
    <property type="entry name" value="NadR/Ttd14_AAA_dom"/>
</dbReference>
<evidence type="ECO:0000259" key="1">
    <source>
        <dbReference type="Pfam" id="PF13521"/>
    </source>
</evidence>
<keyword evidence="2" id="KW-0547">Nucleotide-binding</keyword>
<gene>
    <name evidence="2" type="ORF">V8G56_12220</name>
</gene>
<protein>
    <submittedName>
        <fullName evidence="2">ATP-binding protein</fullName>
    </submittedName>
</protein>
<reference evidence="2 3" key="1">
    <citation type="submission" date="2024-02" db="EMBL/GenBank/DDBJ databases">
        <title>A Gaetbulibacter species isolated from tidal flats and genomic insights of their niches.</title>
        <authorList>
            <person name="Ye Y."/>
        </authorList>
    </citation>
    <scope>NUCLEOTIDE SEQUENCE [LARGE SCALE GENOMIC DNA]</scope>
    <source>
        <strain evidence="2 3">KEM-8</strain>
    </source>
</reference>
<dbReference type="SUPFAM" id="SSF52540">
    <property type="entry name" value="P-loop containing nucleoside triphosphate hydrolases"/>
    <property type="match status" value="1"/>
</dbReference>
<organism evidence="2 3">
    <name type="scientific">Gaetbulibacter aquiaggeris</name>
    <dbReference type="NCBI Taxonomy" id="1735373"/>
    <lineage>
        <taxon>Bacteria</taxon>
        <taxon>Pseudomonadati</taxon>
        <taxon>Bacteroidota</taxon>
        <taxon>Flavobacteriia</taxon>
        <taxon>Flavobacteriales</taxon>
        <taxon>Flavobacteriaceae</taxon>
        <taxon>Gaetbulibacter</taxon>
    </lineage>
</organism>
<sequence>MNRKKIVITGGPGTGKTSIINELKNQDYHCFEEIIRSLTLEAKKEKEDATPISNPIAFVSDPLDFNTRLLNGRLNQFEQALDVEKPLIFFDRGIPDVLAYMSFFNQSYSEDFLNVCLNHKYNHVFLLPPWESIYEIDNERFESFEEAVKIHTFLEAVYIKLGYNIIEVPFGSIQERTHFIINSL</sequence>